<keyword evidence="1" id="KW-1133">Transmembrane helix</keyword>
<evidence type="ECO:0000313" key="2">
    <source>
        <dbReference type="EMBL" id="QND78507.1"/>
    </source>
</evidence>
<dbReference type="EMBL" id="CP060019">
    <property type="protein sequence ID" value="QND78507.1"/>
    <property type="molecule type" value="Genomic_DNA"/>
</dbReference>
<gene>
    <name evidence="2" type="ORF">NASMSEV_040</name>
</gene>
<keyword evidence="1" id="KW-0472">Membrane</keyword>
<feature type="transmembrane region" description="Helical" evidence="1">
    <location>
        <begin position="20"/>
        <end position="41"/>
    </location>
</feature>
<dbReference type="Proteomes" id="UP000515745">
    <property type="component" value="Chromosome"/>
</dbReference>
<evidence type="ECO:0000313" key="3">
    <source>
        <dbReference type="Proteomes" id="UP000515745"/>
    </source>
</evidence>
<evidence type="ECO:0000256" key="1">
    <source>
        <dbReference type="SAM" id="Phobius"/>
    </source>
</evidence>
<dbReference type="AlphaFoldDB" id="A0A7G6UHL0"/>
<reference evidence="2 3" key="1">
    <citation type="submission" date="2020-07" db="EMBL/GenBank/DDBJ databases">
        <title>Mutational pressure drives differential genome stability in two bacterial endosymbionts of sap feeding insects.</title>
        <authorList>
            <person name="Waneka G."/>
        </authorList>
    </citation>
    <scope>NUCLEOTIDE SEQUENCE [LARGE SCALE GENOMIC DNA]</scope>
    <source>
        <strain evidence="2">NAS-MSEV</strain>
    </source>
</reference>
<name>A0A7G6UHL0_9PROT</name>
<accession>A0A7G6UHL0</accession>
<sequence length="86" mass="11032">MRKIFLFFYSFFKKKNKLFLKITLIINIYNYLMLLILKNFYLLNNLIYLFKYSNHFNIFNFLFLFIKILYFFFLFYLYLLLKLFTF</sequence>
<organism evidence="2 3">
    <name type="scientific">Candidatus Nasuia deltocephalincola</name>
    <dbReference type="NCBI Taxonomy" id="1160784"/>
    <lineage>
        <taxon>Bacteria</taxon>
        <taxon>Pseudomonadati</taxon>
        <taxon>Pseudomonadota</taxon>
        <taxon>Betaproteobacteria</taxon>
        <taxon>Candidatus Nasuia</taxon>
    </lineage>
</organism>
<feature type="transmembrane region" description="Helical" evidence="1">
    <location>
        <begin position="61"/>
        <end position="81"/>
    </location>
</feature>
<proteinExistence type="predicted"/>
<keyword evidence="1" id="KW-0812">Transmembrane</keyword>
<protein>
    <submittedName>
        <fullName evidence="2">Uncharacterized protein</fullName>
    </submittedName>
</protein>